<name>A0AA39C689_9HYME</name>
<proteinExistence type="inferred from homology"/>
<keyword evidence="7" id="KW-1185">Reference proteome</keyword>
<dbReference type="GO" id="GO:0070628">
    <property type="term" value="F:proteasome binding"/>
    <property type="evidence" value="ECO:0007669"/>
    <property type="project" value="InterPro"/>
</dbReference>
<gene>
    <name evidence="6" type="ORF">PV328_009524</name>
</gene>
<dbReference type="PANTHER" id="PTHR13266:SF1">
    <property type="entry name" value="PROTEASOME INHIBITOR PI31 SUBUNIT"/>
    <property type="match status" value="1"/>
</dbReference>
<dbReference type="InterPro" id="IPR045128">
    <property type="entry name" value="PI31-like"/>
</dbReference>
<feature type="compositionally biased region" description="Polar residues" evidence="4">
    <location>
        <begin position="154"/>
        <end position="171"/>
    </location>
</feature>
<evidence type="ECO:0000256" key="4">
    <source>
        <dbReference type="SAM" id="MobiDB-lite"/>
    </source>
</evidence>
<feature type="compositionally biased region" description="Basic and acidic residues" evidence="4">
    <location>
        <begin position="266"/>
        <end position="284"/>
    </location>
</feature>
<feature type="domain" description="PI31 proteasome regulator N-terminal" evidence="5">
    <location>
        <begin position="20"/>
        <end position="151"/>
    </location>
</feature>
<reference evidence="6" key="2">
    <citation type="submission" date="2023-03" db="EMBL/GenBank/DDBJ databases">
        <authorList>
            <person name="Inwood S.N."/>
            <person name="Skelly J.G."/>
            <person name="Guhlin J."/>
            <person name="Harrop T.W.R."/>
            <person name="Goldson S.G."/>
            <person name="Dearden P.K."/>
        </authorList>
    </citation>
    <scope>NUCLEOTIDE SEQUENCE</scope>
    <source>
        <strain evidence="6">Irish</strain>
        <tissue evidence="6">Whole body</tissue>
    </source>
</reference>
<evidence type="ECO:0000256" key="1">
    <source>
        <dbReference type="ARBA" id="ARBA00006405"/>
    </source>
</evidence>
<dbReference type="PANTHER" id="PTHR13266">
    <property type="entry name" value="PROTEASOME INHIBITOR"/>
    <property type="match status" value="1"/>
</dbReference>
<comment type="similarity">
    <text evidence="1">Belongs to the proteasome inhibitor PI31 family.</text>
</comment>
<organism evidence="6 7">
    <name type="scientific">Microctonus aethiopoides</name>
    <dbReference type="NCBI Taxonomy" id="144406"/>
    <lineage>
        <taxon>Eukaryota</taxon>
        <taxon>Metazoa</taxon>
        <taxon>Ecdysozoa</taxon>
        <taxon>Arthropoda</taxon>
        <taxon>Hexapoda</taxon>
        <taxon>Insecta</taxon>
        <taxon>Pterygota</taxon>
        <taxon>Neoptera</taxon>
        <taxon>Endopterygota</taxon>
        <taxon>Hymenoptera</taxon>
        <taxon>Apocrita</taxon>
        <taxon>Ichneumonoidea</taxon>
        <taxon>Braconidae</taxon>
        <taxon>Euphorinae</taxon>
        <taxon>Microctonus</taxon>
    </lineage>
</organism>
<dbReference type="GO" id="GO:0043161">
    <property type="term" value="P:proteasome-mediated ubiquitin-dependent protein catabolic process"/>
    <property type="evidence" value="ECO:0007669"/>
    <property type="project" value="InterPro"/>
</dbReference>
<dbReference type="Gene3D" id="3.40.1000.30">
    <property type="match status" value="1"/>
</dbReference>
<dbReference type="Pfam" id="PF11566">
    <property type="entry name" value="PI31_Prot_N"/>
    <property type="match status" value="1"/>
</dbReference>
<dbReference type="GO" id="GO:0004866">
    <property type="term" value="F:endopeptidase inhibitor activity"/>
    <property type="evidence" value="ECO:0007669"/>
    <property type="project" value="InterPro"/>
</dbReference>
<dbReference type="Proteomes" id="UP001168990">
    <property type="component" value="Unassembled WGS sequence"/>
</dbReference>
<sequence length="293" mass="32917">MASASNDFFAFELLNKFVDNQLSKKEDVIILFTHWFMIKNGFKCIGIGDSKTIKGSEEGSECLPEGWNQQEIYSLRYLRNGELNILLGRRSDDNLLINLLRVKDNCVTNIKFPIESTVNSIHGSLSEKIPNHQSVMQEINKYLIEPISPGNGREISTQTSQPRNTDENVPNLQPFRDDNPLRVGPPREPQIPRGLLIEDPREVGRRDLDPFAGIGPRGGGMIFDPFPHGARIPNPLDPLRPGLGGPARLPPGAIPPGARFDPFGPPDDHRPRPRPRNPDHDHFPPPDYNDMFM</sequence>
<evidence type="ECO:0000313" key="7">
    <source>
        <dbReference type="Proteomes" id="UP001168990"/>
    </source>
</evidence>
<evidence type="ECO:0000259" key="5">
    <source>
        <dbReference type="Pfam" id="PF11566"/>
    </source>
</evidence>
<feature type="region of interest" description="Disordered" evidence="4">
    <location>
        <begin position="234"/>
        <end position="293"/>
    </location>
</feature>
<dbReference type="AlphaFoldDB" id="A0AA39C689"/>
<protein>
    <recommendedName>
        <fullName evidence="2">Proteasome inhibitor PI31 subunit</fullName>
    </recommendedName>
</protein>
<evidence type="ECO:0000256" key="3">
    <source>
        <dbReference type="ARBA" id="ARBA00022942"/>
    </source>
</evidence>
<comment type="caution">
    <text evidence="6">The sequence shown here is derived from an EMBL/GenBank/DDBJ whole genome shotgun (WGS) entry which is preliminary data.</text>
</comment>
<reference evidence="6" key="1">
    <citation type="journal article" date="2023" name="bioRxiv">
        <title>Scaffold-level genome assemblies of two parasitoid biocontrol wasps reveal the parthenogenesis mechanism and an associated novel virus.</title>
        <authorList>
            <person name="Inwood S."/>
            <person name="Skelly J."/>
            <person name="Guhlin J."/>
            <person name="Harrop T."/>
            <person name="Goldson S."/>
            <person name="Dearden P."/>
        </authorList>
    </citation>
    <scope>NUCLEOTIDE SEQUENCE</scope>
    <source>
        <strain evidence="6">Irish</strain>
        <tissue evidence="6">Whole body</tissue>
    </source>
</reference>
<evidence type="ECO:0000256" key="2">
    <source>
        <dbReference type="ARBA" id="ARBA00015575"/>
    </source>
</evidence>
<dbReference type="InterPro" id="IPR021625">
    <property type="entry name" value="PI31_Prot_N"/>
</dbReference>
<accession>A0AA39C689</accession>
<dbReference type="GO" id="GO:0000502">
    <property type="term" value="C:proteasome complex"/>
    <property type="evidence" value="ECO:0007669"/>
    <property type="project" value="UniProtKB-KW"/>
</dbReference>
<keyword evidence="3" id="KW-0647">Proteasome</keyword>
<feature type="compositionally biased region" description="Low complexity" evidence="4">
    <location>
        <begin position="234"/>
        <end position="247"/>
    </location>
</feature>
<feature type="region of interest" description="Disordered" evidence="4">
    <location>
        <begin position="146"/>
        <end position="194"/>
    </location>
</feature>
<dbReference type="EMBL" id="JAQQBS010001424">
    <property type="protein sequence ID" value="KAK0158532.1"/>
    <property type="molecule type" value="Genomic_DNA"/>
</dbReference>
<evidence type="ECO:0000313" key="6">
    <source>
        <dbReference type="EMBL" id="KAK0158532.1"/>
    </source>
</evidence>